<sequence>MSALALTLAVGCSEEEPGQELGAPVDDSLTHEVRYGALTAEFLYPRAWESEGVAVQAHFIHARGVAVGPALDALEMWTPTRGLATGTCEAIDGQRSAMSSEQASLHLLDVGDIAVEAPTADALLAPRRLPDLLNAFYGVVYGSEWAWESQGAVLDYFPGALYRFAAPGGPHIGGFDQALAAPDPMVLVGINGAELRGQEAALISDSRPVDLVWELGVAQPATEVYIDVSAGFGPERRRVQCRTTDDGAFSVPGALLRPLWEEAETLELVVRRVRHEEVGLEGLDEADFFFTAADRLELNRR</sequence>
<dbReference type="EMBL" id="QHKO01000012">
    <property type="protein sequence ID" value="RAL20275.1"/>
    <property type="molecule type" value="Genomic_DNA"/>
</dbReference>
<evidence type="ECO:0000313" key="2">
    <source>
        <dbReference type="Proteomes" id="UP000249169"/>
    </source>
</evidence>
<dbReference type="Proteomes" id="UP000249169">
    <property type="component" value="Unassembled WGS sequence"/>
</dbReference>
<proteinExistence type="predicted"/>
<gene>
    <name evidence="1" type="ORF">DL240_18015</name>
</gene>
<protein>
    <submittedName>
        <fullName evidence="1">Uncharacterized protein</fullName>
    </submittedName>
</protein>
<evidence type="ECO:0000313" key="1">
    <source>
        <dbReference type="EMBL" id="RAL20275.1"/>
    </source>
</evidence>
<organism evidence="1 2">
    <name type="scientific">Lujinxingia litoralis</name>
    <dbReference type="NCBI Taxonomy" id="2211119"/>
    <lineage>
        <taxon>Bacteria</taxon>
        <taxon>Deltaproteobacteria</taxon>
        <taxon>Bradymonadales</taxon>
        <taxon>Lujinxingiaceae</taxon>
        <taxon>Lujinxingia</taxon>
    </lineage>
</organism>
<reference evidence="1 2" key="1">
    <citation type="submission" date="2018-05" db="EMBL/GenBank/DDBJ databases">
        <title>Lujinxingia marina gen. nov. sp. nov., a new facultative anaerobic member of the class Deltaproteobacteria, and proposal of Lujinxingaceae fam. nov.</title>
        <authorList>
            <person name="Li C.-M."/>
        </authorList>
    </citation>
    <scope>NUCLEOTIDE SEQUENCE [LARGE SCALE GENOMIC DNA]</scope>
    <source>
        <strain evidence="1 2">B210</strain>
    </source>
</reference>
<keyword evidence="2" id="KW-1185">Reference proteome</keyword>
<comment type="caution">
    <text evidence="1">The sequence shown here is derived from an EMBL/GenBank/DDBJ whole genome shotgun (WGS) entry which is preliminary data.</text>
</comment>
<accession>A0A328C2Y8</accession>
<dbReference type="AlphaFoldDB" id="A0A328C2Y8"/>
<name>A0A328C2Y8_9DELT</name>